<proteinExistence type="predicted"/>
<keyword evidence="1" id="KW-0472">Membrane</keyword>
<evidence type="ECO:0000256" key="1">
    <source>
        <dbReference type="SAM" id="Phobius"/>
    </source>
</evidence>
<dbReference type="EMBL" id="LAZR01001231">
    <property type="protein sequence ID" value="KKN48231.1"/>
    <property type="molecule type" value="Genomic_DNA"/>
</dbReference>
<accession>A0A0F9TGZ4</accession>
<keyword evidence="1" id="KW-0812">Transmembrane</keyword>
<gene>
    <name evidence="2" type="ORF">LCGC14_0654930</name>
</gene>
<comment type="caution">
    <text evidence="2">The sequence shown here is derived from an EMBL/GenBank/DDBJ whole genome shotgun (WGS) entry which is preliminary data.</text>
</comment>
<protein>
    <submittedName>
        <fullName evidence="2">Uncharacterized protein</fullName>
    </submittedName>
</protein>
<organism evidence="2">
    <name type="scientific">marine sediment metagenome</name>
    <dbReference type="NCBI Taxonomy" id="412755"/>
    <lineage>
        <taxon>unclassified sequences</taxon>
        <taxon>metagenomes</taxon>
        <taxon>ecological metagenomes</taxon>
    </lineage>
</organism>
<sequence>MTARMSENEELIPEPLNAILIGLMLLGGVALAWGVLKVAERESKK</sequence>
<keyword evidence="1" id="KW-1133">Transmembrane helix</keyword>
<name>A0A0F9TGZ4_9ZZZZ</name>
<dbReference type="AlphaFoldDB" id="A0A0F9TGZ4"/>
<feature type="transmembrane region" description="Helical" evidence="1">
    <location>
        <begin position="16"/>
        <end position="36"/>
    </location>
</feature>
<evidence type="ECO:0000313" key="2">
    <source>
        <dbReference type="EMBL" id="KKN48231.1"/>
    </source>
</evidence>
<reference evidence="2" key="1">
    <citation type="journal article" date="2015" name="Nature">
        <title>Complex archaea that bridge the gap between prokaryotes and eukaryotes.</title>
        <authorList>
            <person name="Spang A."/>
            <person name="Saw J.H."/>
            <person name="Jorgensen S.L."/>
            <person name="Zaremba-Niedzwiedzka K."/>
            <person name="Martijn J."/>
            <person name="Lind A.E."/>
            <person name="van Eijk R."/>
            <person name="Schleper C."/>
            <person name="Guy L."/>
            <person name="Ettema T.J."/>
        </authorList>
    </citation>
    <scope>NUCLEOTIDE SEQUENCE</scope>
</reference>